<comment type="caution">
    <text evidence="1">The sequence shown here is derived from an EMBL/GenBank/DDBJ whole genome shotgun (WGS) entry which is preliminary data.</text>
</comment>
<gene>
    <name evidence="1" type="ORF">PNO30_00815</name>
</gene>
<organism evidence="1 2">
    <name type="scientific">Gemella haemolysans</name>
    <dbReference type="NCBI Taxonomy" id="1379"/>
    <lineage>
        <taxon>Bacteria</taxon>
        <taxon>Bacillati</taxon>
        <taxon>Bacillota</taxon>
        <taxon>Bacilli</taxon>
        <taxon>Bacillales</taxon>
        <taxon>Gemellaceae</taxon>
        <taxon>Gemella</taxon>
    </lineage>
</organism>
<proteinExistence type="predicted"/>
<sequence length="292" mass="34369">MENLIIATTPLQAKIANYIQNLYSEEKFLKVYLTPVMNERQEHYSRDFDLVFHVFDEATYEQALNECTKEFDKIFYASFDNPLILDIVARSKHKHLMSFDDGYADIYPKGMYALPLNYRQVGKYGLTRDDLINNTEKHYTLYDSDFHVVAKEKLEYLEDFFKLDIEPVKNGRTAKVLLGQNFSEEDESISVNFITTYAEALNVDYYVPHPKEKFKINNVKYLITPLIFEDALVELFKEYEFVEVYHFTSSVSLHLKKTQNVSVKGIAVPYYNDRQNELRRQGCEFVHVTLGW</sequence>
<dbReference type="Proteomes" id="UP001212217">
    <property type="component" value="Unassembled WGS sequence"/>
</dbReference>
<accession>A0AAW6B4B4</accession>
<reference evidence="1" key="1">
    <citation type="submission" date="2023-08" db="EMBL/GenBank/DDBJ databases">
        <title>Dental plaque isolates bound by oral lectin ZG16B.</title>
        <authorList>
            <person name="Ghosh S."/>
        </authorList>
    </citation>
    <scope>NUCLEOTIDE SEQUENCE</scope>
    <source>
        <strain evidence="1">DP3_5B</strain>
    </source>
</reference>
<dbReference type="Pfam" id="PF07922">
    <property type="entry name" value="Glyco_transf_52"/>
    <property type="match status" value="1"/>
</dbReference>
<dbReference type="EMBL" id="JAQMFS010000010">
    <property type="protein sequence ID" value="MDB6185325.1"/>
    <property type="molecule type" value="Genomic_DNA"/>
</dbReference>
<evidence type="ECO:0000313" key="1">
    <source>
        <dbReference type="EMBL" id="MDB6185325.1"/>
    </source>
</evidence>
<evidence type="ECO:0000313" key="2">
    <source>
        <dbReference type="Proteomes" id="UP001212217"/>
    </source>
</evidence>
<name>A0AAW6B4B4_9BACL</name>
<protein>
    <submittedName>
        <fullName evidence="1">Glycosyltransferase family 52</fullName>
    </submittedName>
</protein>
<dbReference type="InterPro" id="IPR012477">
    <property type="entry name" value="Glyco_transf_52"/>
</dbReference>
<dbReference type="Gene3D" id="3.30.370.20">
    <property type="match status" value="1"/>
</dbReference>
<dbReference type="RefSeq" id="WP_271986800.1">
    <property type="nucleotide sequence ID" value="NZ_JAQMFS010000010.1"/>
</dbReference>
<dbReference type="AlphaFoldDB" id="A0AAW6B4B4"/>